<organism evidence="2 3">
    <name type="scientific">Hyaloscypha variabilis (strain UAMH 11265 / GT02V1 / F)</name>
    <name type="common">Meliniomyces variabilis</name>
    <dbReference type="NCBI Taxonomy" id="1149755"/>
    <lineage>
        <taxon>Eukaryota</taxon>
        <taxon>Fungi</taxon>
        <taxon>Dikarya</taxon>
        <taxon>Ascomycota</taxon>
        <taxon>Pezizomycotina</taxon>
        <taxon>Leotiomycetes</taxon>
        <taxon>Helotiales</taxon>
        <taxon>Hyaloscyphaceae</taxon>
        <taxon>Hyaloscypha</taxon>
        <taxon>Hyaloscypha variabilis</taxon>
    </lineage>
</organism>
<accession>A0A2J6SAQ5</accession>
<dbReference type="PANTHER" id="PTHR34846">
    <property type="entry name" value="4-CARBOXYMUCONOLACTONE DECARBOXYLASE FAMILY PROTEIN (AFU_ORTHOLOGUE AFUA_6G11590)"/>
    <property type="match status" value="1"/>
</dbReference>
<dbReference type="Gene3D" id="1.20.1290.10">
    <property type="entry name" value="AhpD-like"/>
    <property type="match status" value="1"/>
</dbReference>
<dbReference type="GO" id="GO:0051920">
    <property type="term" value="F:peroxiredoxin activity"/>
    <property type="evidence" value="ECO:0007669"/>
    <property type="project" value="InterPro"/>
</dbReference>
<dbReference type="InterPro" id="IPR003779">
    <property type="entry name" value="CMD-like"/>
</dbReference>
<dbReference type="InterPro" id="IPR029032">
    <property type="entry name" value="AhpD-like"/>
</dbReference>
<dbReference type="Pfam" id="PF02627">
    <property type="entry name" value="CMD"/>
    <property type="match status" value="1"/>
</dbReference>
<dbReference type="PANTHER" id="PTHR34846:SF11">
    <property type="entry name" value="4-CARBOXYMUCONOLACTONE DECARBOXYLASE FAMILY PROTEIN (AFU_ORTHOLOGUE AFUA_6G11590)"/>
    <property type="match status" value="1"/>
</dbReference>
<dbReference type="EMBL" id="KZ613938">
    <property type="protein sequence ID" value="PMD47835.1"/>
    <property type="molecule type" value="Genomic_DNA"/>
</dbReference>
<protein>
    <recommendedName>
        <fullName evidence="1">Carboxymuconolactone decarboxylase-like domain-containing protein</fullName>
    </recommendedName>
</protein>
<dbReference type="AlphaFoldDB" id="A0A2J6SAQ5"/>
<feature type="domain" description="Carboxymuconolactone decarboxylase-like" evidence="1">
    <location>
        <begin position="39"/>
        <end position="112"/>
    </location>
</feature>
<proteinExistence type="predicted"/>
<evidence type="ECO:0000313" key="2">
    <source>
        <dbReference type="EMBL" id="PMD47835.1"/>
    </source>
</evidence>
<dbReference type="Proteomes" id="UP000235786">
    <property type="component" value="Unassembled WGS sequence"/>
</dbReference>
<name>A0A2J6SAQ5_HYAVF</name>
<dbReference type="SUPFAM" id="SSF69118">
    <property type="entry name" value="AhpD-like"/>
    <property type="match status" value="1"/>
</dbReference>
<reference evidence="2 3" key="1">
    <citation type="submission" date="2016-04" db="EMBL/GenBank/DDBJ databases">
        <title>A degradative enzymes factory behind the ericoid mycorrhizal symbiosis.</title>
        <authorList>
            <consortium name="DOE Joint Genome Institute"/>
            <person name="Martino E."/>
            <person name="Morin E."/>
            <person name="Grelet G."/>
            <person name="Kuo A."/>
            <person name="Kohler A."/>
            <person name="Daghino S."/>
            <person name="Barry K."/>
            <person name="Choi C."/>
            <person name="Cichocki N."/>
            <person name="Clum A."/>
            <person name="Copeland A."/>
            <person name="Hainaut M."/>
            <person name="Haridas S."/>
            <person name="Labutti K."/>
            <person name="Lindquist E."/>
            <person name="Lipzen A."/>
            <person name="Khouja H.-R."/>
            <person name="Murat C."/>
            <person name="Ohm R."/>
            <person name="Olson A."/>
            <person name="Spatafora J."/>
            <person name="Veneault-Fourrey C."/>
            <person name="Henrissat B."/>
            <person name="Grigoriev I."/>
            <person name="Martin F."/>
            <person name="Perotto S."/>
        </authorList>
    </citation>
    <scope>NUCLEOTIDE SEQUENCE [LARGE SCALE GENOMIC DNA]</scope>
    <source>
        <strain evidence="2 3">F</strain>
    </source>
</reference>
<gene>
    <name evidence="2" type="ORF">L207DRAFT_164711</name>
</gene>
<evidence type="ECO:0000259" key="1">
    <source>
        <dbReference type="Pfam" id="PF02627"/>
    </source>
</evidence>
<evidence type="ECO:0000313" key="3">
    <source>
        <dbReference type="Proteomes" id="UP000235786"/>
    </source>
</evidence>
<sequence length="150" mass="16479">MSTARIPYRPASCLPKGIPPLNLFLMWAHSPSTLPHAISLGTACFRDTSLSPYNRELVCLLTAHRLSCDYQWKQHVQIAKATGVPAAKIDAIKADQITGEGFSEIEKALLAFLDEVLKGPEVSDLVFEEARKHFSDQALVEVVSMQASTI</sequence>
<keyword evidence="3" id="KW-1185">Reference proteome</keyword>
<dbReference type="OrthoDB" id="2567457at2759"/>